<sequence length="233" mass="25064">MKPFGWIQPAQVAPAELMVNICLWLAAGMALSIATAWLVLDVMALRTFTEHSAIIVLLAILWFVVALVLNVLFDRFNTWSALAGLALMSILSGLLLASLFPLGGIVVHLAITDGMYLLGAAIAHFAGSSLRGSGYYWLMALAGLLLAIAVNSLRHSGPLLWFGSIMAVLFFSAVSAYKSKSIAVSARKLYARDFTTVQSSAIRGALAIWLGVITAFFRTLELLSYLLPGTNSR</sequence>
<dbReference type="Pfam" id="PF01027">
    <property type="entry name" value="Bax1-I"/>
    <property type="match status" value="1"/>
</dbReference>
<reference evidence="6 7" key="1">
    <citation type="submission" date="2016-10" db="EMBL/GenBank/DDBJ databases">
        <authorList>
            <person name="Varghese N."/>
            <person name="Submissions S."/>
        </authorList>
    </citation>
    <scope>NUCLEOTIDE SEQUENCE [LARGE SCALE GENOMIC DNA]</scope>
    <source>
        <strain evidence="6 7">CGMCC 1.12102</strain>
    </source>
</reference>
<evidence type="ECO:0000256" key="4">
    <source>
        <dbReference type="ARBA" id="ARBA00023136"/>
    </source>
</evidence>
<feature type="transmembrane region" description="Helical" evidence="5">
    <location>
        <begin position="21"/>
        <end position="40"/>
    </location>
</feature>
<feature type="transmembrane region" description="Helical" evidence="5">
    <location>
        <begin position="159"/>
        <end position="179"/>
    </location>
</feature>
<name>A0A1G4XH09_9ENTR</name>
<gene>
    <name evidence="6" type="ORF">SAMN02927897_00847</name>
</gene>
<feature type="transmembrane region" description="Helical" evidence="5">
    <location>
        <begin position="52"/>
        <end position="72"/>
    </location>
</feature>
<feature type="transmembrane region" description="Helical" evidence="5">
    <location>
        <begin position="79"/>
        <end position="99"/>
    </location>
</feature>
<keyword evidence="3 5" id="KW-1133">Transmembrane helix</keyword>
<keyword evidence="2 5" id="KW-0812">Transmembrane</keyword>
<evidence type="ECO:0008006" key="8">
    <source>
        <dbReference type="Google" id="ProtNLM"/>
    </source>
</evidence>
<dbReference type="RefSeq" id="WP_017455997.1">
    <property type="nucleotide sequence ID" value="NZ_FMUI01000002.1"/>
</dbReference>
<comment type="subcellular location">
    <subcellularLocation>
        <location evidence="1">Membrane</location>
        <topology evidence="1">Multi-pass membrane protein</topology>
    </subcellularLocation>
</comment>
<dbReference type="AlphaFoldDB" id="A0A1G4XH09"/>
<accession>A0A1G4XH09</accession>
<protein>
    <recommendedName>
        <fullName evidence="8">Bax inhibitor-1/YccA family protein</fullName>
    </recommendedName>
</protein>
<feature type="transmembrane region" description="Helical" evidence="5">
    <location>
        <begin position="134"/>
        <end position="153"/>
    </location>
</feature>
<keyword evidence="4 5" id="KW-0472">Membrane</keyword>
<evidence type="ECO:0000256" key="3">
    <source>
        <dbReference type="ARBA" id="ARBA00022989"/>
    </source>
</evidence>
<dbReference type="GeneID" id="23845789"/>
<evidence type="ECO:0000256" key="2">
    <source>
        <dbReference type="ARBA" id="ARBA00022692"/>
    </source>
</evidence>
<dbReference type="InterPro" id="IPR006214">
    <property type="entry name" value="Bax_inhibitor_1-related"/>
</dbReference>
<dbReference type="Proteomes" id="UP000183569">
    <property type="component" value="Unassembled WGS sequence"/>
</dbReference>
<dbReference type="EMBL" id="FMUI01000002">
    <property type="protein sequence ID" value="SCX40481.1"/>
    <property type="molecule type" value="Genomic_DNA"/>
</dbReference>
<organism evidence="6 7">
    <name type="scientific">Kosakonia sacchari</name>
    <dbReference type="NCBI Taxonomy" id="1158459"/>
    <lineage>
        <taxon>Bacteria</taxon>
        <taxon>Pseudomonadati</taxon>
        <taxon>Pseudomonadota</taxon>
        <taxon>Gammaproteobacteria</taxon>
        <taxon>Enterobacterales</taxon>
        <taxon>Enterobacteriaceae</taxon>
        <taxon>Kosakonia</taxon>
    </lineage>
</organism>
<evidence type="ECO:0000313" key="7">
    <source>
        <dbReference type="Proteomes" id="UP000183569"/>
    </source>
</evidence>
<feature type="transmembrane region" description="Helical" evidence="5">
    <location>
        <begin position="200"/>
        <end position="220"/>
    </location>
</feature>
<comment type="caution">
    <text evidence="6">The sequence shown here is derived from an EMBL/GenBank/DDBJ whole genome shotgun (WGS) entry which is preliminary data.</text>
</comment>
<evidence type="ECO:0000256" key="1">
    <source>
        <dbReference type="ARBA" id="ARBA00004141"/>
    </source>
</evidence>
<feature type="transmembrane region" description="Helical" evidence="5">
    <location>
        <begin position="105"/>
        <end position="127"/>
    </location>
</feature>
<evidence type="ECO:0000313" key="6">
    <source>
        <dbReference type="EMBL" id="SCX40481.1"/>
    </source>
</evidence>
<dbReference type="GO" id="GO:0016020">
    <property type="term" value="C:membrane"/>
    <property type="evidence" value="ECO:0007669"/>
    <property type="project" value="UniProtKB-SubCell"/>
</dbReference>
<evidence type="ECO:0000256" key="5">
    <source>
        <dbReference type="SAM" id="Phobius"/>
    </source>
</evidence>
<proteinExistence type="predicted"/>